<organism evidence="3">
    <name type="scientific">uncultured Truepera sp</name>
    <dbReference type="NCBI Taxonomy" id="543023"/>
    <lineage>
        <taxon>Bacteria</taxon>
        <taxon>Thermotogati</taxon>
        <taxon>Deinococcota</taxon>
        <taxon>Deinococci</taxon>
        <taxon>Trueperales</taxon>
        <taxon>Trueperaceae</taxon>
        <taxon>Truepera</taxon>
        <taxon>environmental samples</taxon>
    </lineage>
</organism>
<proteinExistence type="inferred from homology"/>
<dbReference type="PANTHER" id="PTHR31793">
    <property type="entry name" value="4-HYDROXYBENZOYL-COA THIOESTERASE FAMILY MEMBER"/>
    <property type="match status" value="1"/>
</dbReference>
<dbReference type="Gene3D" id="3.10.129.10">
    <property type="entry name" value="Hotdog Thioesterase"/>
    <property type="match status" value="1"/>
</dbReference>
<name>A0A6J4VGR9_9DEIN</name>
<evidence type="ECO:0000256" key="1">
    <source>
        <dbReference type="ARBA" id="ARBA00005953"/>
    </source>
</evidence>
<dbReference type="InterPro" id="IPR029069">
    <property type="entry name" value="HotDog_dom_sf"/>
</dbReference>
<accession>A0A6J4VGR9</accession>
<dbReference type="SUPFAM" id="SSF54637">
    <property type="entry name" value="Thioesterase/thiol ester dehydrase-isomerase"/>
    <property type="match status" value="1"/>
</dbReference>
<reference evidence="3" key="1">
    <citation type="submission" date="2020-02" db="EMBL/GenBank/DDBJ databases">
        <authorList>
            <person name="Meier V. D."/>
        </authorList>
    </citation>
    <scope>NUCLEOTIDE SEQUENCE</scope>
    <source>
        <strain evidence="3">AVDCRST_MAG86</strain>
    </source>
</reference>
<dbReference type="GO" id="GO:0047617">
    <property type="term" value="F:fatty acyl-CoA hydrolase activity"/>
    <property type="evidence" value="ECO:0007669"/>
    <property type="project" value="TreeGrafter"/>
</dbReference>
<dbReference type="CDD" id="cd00586">
    <property type="entry name" value="4HBT"/>
    <property type="match status" value="1"/>
</dbReference>
<dbReference type="EMBL" id="CADCWP010000215">
    <property type="protein sequence ID" value="CAA9578008.1"/>
    <property type="molecule type" value="Genomic_DNA"/>
</dbReference>
<comment type="similarity">
    <text evidence="1">Belongs to the 4-hydroxybenzoyl-CoA thioesterase family.</text>
</comment>
<dbReference type="InterPro" id="IPR050563">
    <property type="entry name" value="4-hydroxybenzoyl-CoA_TE"/>
</dbReference>
<dbReference type="Pfam" id="PF13279">
    <property type="entry name" value="4HBT_2"/>
    <property type="match status" value="1"/>
</dbReference>
<protein>
    <recommendedName>
        <fullName evidence="4">4-hydroxybenzoyl-CoA thioesterase family active site</fullName>
    </recommendedName>
</protein>
<dbReference type="AlphaFoldDB" id="A0A6J4VGR9"/>
<evidence type="ECO:0000256" key="2">
    <source>
        <dbReference type="ARBA" id="ARBA00022801"/>
    </source>
</evidence>
<keyword evidence="2" id="KW-0378">Hydrolase</keyword>
<evidence type="ECO:0000313" key="3">
    <source>
        <dbReference type="EMBL" id="CAA9578008.1"/>
    </source>
</evidence>
<sequence length="139" mass="15727">MSPDVVSASQTRVYRTEIQLRFNDTDALGHLNNTAYALYAEQGRVDFLDGFRAQGVYLILAHLSLDFLKQVRFRDTVYVLTRVAKLGRTSVTLEQEIYGSGEIAARARSVVVMFDYQAQKPVPITDAVREKLTPYHKPS</sequence>
<evidence type="ECO:0008006" key="4">
    <source>
        <dbReference type="Google" id="ProtNLM"/>
    </source>
</evidence>
<dbReference type="PANTHER" id="PTHR31793:SF27">
    <property type="entry name" value="NOVEL THIOESTERASE SUPERFAMILY DOMAIN AND SAPOSIN A-TYPE DOMAIN CONTAINING PROTEIN (0610012H03RIK)"/>
    <property type="match status" value="1"/>
</dbReference>
<gene>
    <name evidence="3" type="ORF">AVDCRST_MAG86-2911</name>
</gene>